<dbReference type="Pfam" id="PF00107">
    <property type="entry name" value="ADH_zinc_N"/>
    <property type="match status" value="1"/>
</dbReference>
<evidence type="ECO:0000259" key="7">
    <source>
        <dbReference type="Pfam" id="PF08240"/>
    </source>
</evidence>
<comment type="similarity">
    <text evidence="5">Belongs to the zinc-containing alcohol dehydrogenase family.</text>
</comment>
<keyword evidence="3 5" id="KW-0862">Zinc</keyword>
<feature type="domain" description="Alcohol dehydrogenase-like N-terminal" evidence="7">
    <location>
        <begin position="25"/>
        <end position="137"/>
    </location>
</feature>
<evidence type="ECO:0000256" key="5">
    <source>
        <dbReference type="RuleBase" id="RU361277"/>
    </source>
</evidence>
<dbReference type="Gene3D" id="3.90.180.10">
    <property type="entry name" value="Medium-chain alcohol dehydrogenases, catalytic domain"/>
    <property type="match status" value="1"/>
</dbReference>
<accession>A0A1H5LW77</accession>
<protein>
    <submittedName>
        <fullName evidence="8">Threonine dehydrogenase</fullName>
    </submittedName>
</protein>
<dbReference type="Gene3D" id="3.40.50.720">
    <property type="entry name" value="NAD(P)-binding Rossmann-like Domain"/>
    <property type="match status" value="1"/>
</dbReference>
<evidence type="ECO:0000256" key="1">
    <source>
        <dbReference type="ARBA" id="ARBA00001947"/>
    </source>
</evidence>
<dbReference type="InterPro" id="IPR011032">
    <property type="entry name" value="GroES-like_sf"/>
</dbReference>
<dbReference type="GO" id="GO:0008270">
    <property type="term" value="F:zinc ion binding"/>
    <property type="evidence" value="ECO:0007669"/>
    <property type="project" value="InterPro"/>
</dbReference>
<dbReference type="InterPro" id="IPR013154">
    <property type="entry name" value="ADH-like_N"/>
</dbReference>
<evidence type="ECO:0000259" key="6">
    <source>
        <dbReference type="Pfam" id="PF00107"/>
    </source>
</evidence>
<dbReference type="PANTHER" id="PTHR42813">
    <property type="entry name" value="ZINC-TYPE ALCOHOL DEHYDROGENASE-LIKE"/>
    <property type="match status" value="1"/>
</dbReference>
<dbReference type="InterPro" id="IPR002328">
    <property type="entry name" value="ADH_Zn_CS"/>
</dbReference>
<dbReference type="Proteomes" id="UP000183407">
    <property type="component" value="Unassembled WGS sequence"/>
</dbReference>
<dbReference type="InterPro" id="IPR013149">
    <property type="entry name" value="ADH-like_C"/>
</dbReference>
<dbReference type="SUPFAM" id="SSF51735">
    <property type="entry name" value="NAD(P)-binding Rossmann-fold domains"/>
    <property type="match status" value="1"/>
</dbReference>
<dbReference type="GO" id="GO:0016491">
    <property type="term" value="F:oxidoreductase activity"/>
    <property type="evidence" value="ECO:0007669"/>
    <property type="project" value="UniProtKB-KW"/>
</dbReference>
<dbReference type="EMBL" id="FNTL01000005">
    <property type="protein sequence ID" value="SEE81355.1"/>
    <property type="molecule type" value="Genomic_DNA"/>
</dbReference>
<dbReference type="RefSeq" id="WP_073366705.1">
    <property type="nucleotide sequence ID" value="NZ_FNTL01000005.1"/>
</dbReference>
<evidence type="ECO:0000313" key="9">
    <source>
        <dbReference type="Proteomes" id="UP000183407"/>
    </source>
</evidence>
<dbReference type="PROSITE" id="PS00059">
    <property type="entry name" value="ADH_ZINC"/>
    <property type="match status" value="1"/>
</dbReference>
<feature type="domain" description="Alcohol dehydrogenase-like C-terminal" evidence="6">
    <location>
        <begin position="180"/>
        <end position="301"/>
    </location>
</feature>
<keyword evidence="4" id="KW-0560">Oxidoreductase</keyword>
<dbReference type="SUPFAM" id="SSF50129">
    <property type="entry name" value="GroES-like"/>
    <property type="match status" value="1"/>
</dbReference>
<keyword evidence="2 5" id="KW-0479">Metal-binding</keyword>
<dbReference type="InterPro" id="IPR036291">
    <property type="entry name" value="NAD(P)-bd_dom_sf"/>
</dbReference>
<dbReference type="OrthoDB" id="241504at2"/>
<reference evidence="9" key="1">
    <citation type="submission" date="2016-10" db="EMBL/GenBank/DDBJ databases">
        <authorList>
            <person name="Varghese N."/>
        </authorList>
    </citation>
    <scope>NUCLEOTIDE SEQUENCE [LARGE SCALE GENOMIC DNA]</scope>
    <source>
        <strain evidence="9">DSM 44719</strain>
    </source>
</reference>
<evidence type="ECO:0000256" key="3">
    <source>
        <dbReference type="ARBA" id="ARBA00022833"/>
    </source>
</evidence>
<organism evidence="8 9">
    <name type="scientific">Rhodococcus jostii</name>
    <dbReference type="NCBI Taxonomy" id="132919"/>
    <lineage>
        <taxon>Bacteria</taxon>
        <taxon>Bacillati</taxon>
        <taxon>Actinomycetota</taxon>
        <taxon>Actinomycetes</taxon>
        <taxon>Mycobacteriales</taxon>
        <taxon>Nocardiaceae</taxon>
        <taxon>Rhodococcus</taxon>
    </lineage>
</organism>
<sequence length="345" mass="35596">MRAVVFAGLGAVEVSSVSDPGLVEPTDALLKVHRAAICGTDLHTISHPDGLHRGAVLGHEFTGTVVSVGSAVRTFASGDRVSGADFTACGHCWWCRHGNHWECGQRQFFGTGDAFGPALAGAQAEIVRVPHADVVLHPIADGVSDDAALFFGDVLATGYAAVQRCDISPGDTVAVIGGGPVGQLTSLAAQACAAGPVVLVEPVPERRATAHAHGALVASPEDARPLIDALTDGRGADAVIEAVGGPRGLDAAFGLVRRRGTVVSVGVHQQSTWPLPVARAFADELTLRFAIGNAIRDRDQLTGLVASGAIDPTVIIDLRVGLEDAPAAYDAMTERRTLKAVIEVS</sequence>
<dbReference type="PANTHER" id="PTHR42813:SF2">
    <property type="entry name" value="DEHYDROGENASE, ZINC-CONTAINING, PUTATIVE (AFU_ORTHOLOGUE AFUA_2G02810)-RELATED"/>
    <property type="match status" value="1"/>
</dbReference>
<evidence type="ECO:0000313" key="8">
    <source>
        <dbReference type="EMBL" id="SEE81355.1"/>
    </source>
</evidence>
<dbReference type="Pfam" id="PF08240">
    <property type="entry name" value="ADH_N"/>
    <property type="match status" value="1"/>
</dbReference>
<gene>
    <name evidence="8" type="ORF">SAMN04490220_8469</name>
</gene>
<comment type="cofactor">
    <cofactor evidence="1 5">
        <name>Zn(2+)</name>
        <dbReference type="ChEBI" id="CHEBI:29105"/>
    </cofactor>
</comment>
<dbReference type="AlphaFoldDB" id="A0A1H5LW77"/>
<name>A0A1H5LW77_RHOJO</name>
<evidence type="ECO:0000256" key="4">
    <source>
        <dbReference type="ARBA" id="ARBA00023002"/>
    </source>
</evidence>
<evidence type="ECO:0000256" key="2">
    <source>
        <dbReference type="ARBA" id="ARBA00022723"/>
    </source>
</evidence>
<proteinExistence type="inferred from homology"/>